<accession>A0ABV7RSL4</accession>
<dbReference type="RefSeq" id="WP_386759916.1">
    <property type="nucleotide sequence ID" value="NZ_JBHRXK010000008.1"/>
</dbReference>
<comment type="caution">
    <text evidence="3">The sequence shown here is derived from an EMBL/GenBank/DDBJ whole genome shotgun (WGS) entry which is preliminary data.</text>
</comment>
<keyword evidence="1" id="KW-0732">Signal</keyword>
<dbReference type="PANTHER" id="PTHR46825">
    <property type="entry name" value="D-ALANYL-D-ALANINE-CARBOXYPEPTIDASE/ENDOPEPTIDASE AMPH"/>
    <property type="match status" value="1"/>
</dbReference>
<feature type="domain" description="Beta-lactamase-related" evidence="2">
    <location>
        <begin position="24"/>
        <end position="361"/>
    </location>
</feature>
<dbReference type="GO" id="GO:0016787">
    <property type="term" value="F:hydrolase activity"/>
    <property type="evidence" value="ECO:0007669"/>
    <property type="project" value="UniProtKB-KW"/>
</dbReference>
<organism evidence="3 4">
    <name type="scientific">Lysobacter cavernae</name>
    <dbReference type="NCBI Taxonomy" id="1685901"/>
    <lineage>
        <taxon>Bacteria</taxon>
        <taxon>Pseudomonadati</taxon>
        <taxon>Pseudomonadota</taxon>
        <taxon>Gammaproteobacteria</taxon>
        <taxon>Lysobacterales</taxon>
        <taxon>Lysobacteraceae</taxon>
        <taxon>Lysobacter</taxon>
    </lineage>
</organism>
<dbReference type="PANTHER" id="PTHR46825:SF15">
    <property type="entry name" value="BETA-LACTAMASE-RELATED DOMAIN-CONTAINING PROTEIN"/>
    <property type="match status" value="1"/>
</dbReference>
<name>A0ABV7RSL4_9GAMM</name>
<gene>
    <name evidence="3" type="ORF">ACFOLC_14200</name>
</gene>
<protein>
    <submittedName>
        <fullName evidence="3">Serine hydrolase</fullName>
    </submittedName>
</protein>
<dbReference type="InterPro" id="IPR012338">
    <property type="entry name" value="Beta-lactam/transpept-like"/>
</dbReference>
<evidence type="ECO:0000313" key="4">
    <source>
        <dbReference type="Proteomes" id="UP001595740"/>
    </source>
</evidence>
<feature type="chain" id="PRO_5047381263" evidence="1">
    <location>
        <begin position="21"/>
        <end position="515"/>
    </location>
</feature>
<dbReference type="Gene3D" id="3.40.710.10">
    <property type="entry name" value="DD-peptidase/beta-lactamase superfamily"/>
    <property type="match status" value="1"/>
</dbReference>
<dbReference type="Pfam" id="PF00144">
    <property type="entry name" value="Beta-lactamase"/>
    <property type="match status" value="1"/>
</dbReference>
<keyword evidence="3" id="KW-0378">Hydrolase</keyword>
<keyword evidence="4" id="KW-1185">Reference proteome</keyword>
<dbReference type="EMBL" id="JBHRXK010000008">
    <property type="protein sequence ID" value="MFC3552153.1"/>
    <property type="molecule type" value="Genomic_DNA"/>
</dbReference>
<dbReference type="Proteomes" id="UP001595740">
    <property type="component" value="Unassembled WGS sequence"/>
</dbReference>
<evidence type="ECO:0000313" key="3">
    <source>
        <dbReference type="EMBL" id="MFC3552153.1"/>
    </source>
</evidence>
<dbReference type="InterPro" id="IPR050491">
    <property type="entry name" value="AmpC-like"/>
</dbReference>
<proteinExistence type="predicted"/>
<evidence type="ECO:0000259" key="2">
    <source>
        <dbReference type="Pfam" id="PF00144"/>
    </source>
</evidence>
<dbReference type="InterPro" id="IPR001466">
    <property type="entry name" value="Beta-lactam-related"/>
</dbReference>
<reference evidence="4" key="1">
    <citation type="journal article" date="2019" name="Int. J. Syst. Evol. Microbiol.">
        <title>The Global Catalogue of Microorganisms (GCM) 10K type strain sequencing project: providing services to taxonomists for standard genome sequencing and annotation.</title>
        <authorList>
            <consortium name="The Broad Institute Genomics Platform"/>
            <consortium name="The Broad Institute Genome Sequencing Center for Infectious Disease"/>
            <person name="Wu L."/>
            <person name="Ma J."/>
        </authorList>
    </citation>
    <scope>NUCLEOTIDE SEQUENCE [LARGE SCALE GENOMIC DNA]</scope>
    <source>
        <strain evidence="4">KCTC 42875</strain>
    </source>
</reference>
<sequence length="515" mass="56848">MRACRGLLLILILAAAGAQASPAVDAAFDEVMTRYRLPGLAVGIVENGQVVYARTAGELVEGEGAKIDSRTLFKIASNSKSMTTATLARLVDAGKLRWDDPVVKHLPQFRMHDAWAGREMQVRDLLIHNSGLRAGAGDLMLWPEPNSFTRADILRGLAYLKPQHSFRSRYDYDNLLYIVAGEVAAAAGGAPYEALVRREVFQPLRMARCQVGEWNRESVGNVAQPHRRDGDRNVPVRSDGAVIAATTMDAAGGIRCSLDDMLTWVRAWLRPEAEDTPWLSRTQREALWAPQMPMPLSRRMREWDHSHFSAYGYGWRLADVDGVFKVAHTGTLMGMYSAVTLLPDKGVGFVILINGEGEEARTVLTQVLVKHYAAPAEKPTVAHYAGLIAQERDTKPAAQRAPDTSSRQGVRPAELTAQLGVYRDPWFGEVSICRQGEAVSFRAHKSPLLTGTVMRVGRRLLVDWRDDSVDAEAWLDFAGADGKGPITLAMAKVDPEADFSYDYEDLAFARERACD</sequence>
<dbReference type="SUPFAM" id="SSF56601">
    <property type="entry name" value="beta-lactamase/transpeptidase-like"/>
    <property type="match status" value="1"/>
</dbReference>
<feature type="signal peptide" evidence="1">
    <location>
        <begin position="1"/>
        <end position="20"/>
    </location>
</feature>
<evidence type="ECO:0000256" key="1">
    <source>
        <dbReference type="SAM" id="SignalP"/>
    </source>
</evidence>